<dbReference type="EMBL" id="LSSM01006739">
    <property type="protein sequence ID" value="OMJ10157.1"/>
    <property type="molecule type" value="Genomic_DNA"/>
</dbReference>
<dbReference type="AlphaFoldDB" id="A0A1R1XJF4"/>
<dbReference type="Proteomes" id="UP000187429">
    <property type="component" value="Unassembled WGS sequence"/>
</dbReference>
<feature type="domain" description="UBA" evidence="2">
    <location>
        <begin position="425"/>
        <end position="467"/>
    </location>
</feature>
<dbReference type="GO" id="GO:0005829">
    <property type="term" value="C:cytosol"/>
    <property type="evidence" value="ECO:0007669"/>
    <property type="project" value="TreeGrafter"/>
</dbReference>
<dbReference type="FunFam" id="1.10.260.100:FF:000001">
    <property type="entry name" value="Ubiquilin 1"/>
    <property type="match status" value="1"/>
</dbReference>
<dbReference type="Gene3D" id="3.10.20.90">
    <property type="entry name" value="Phosphatidylinositol 3-kinase Catalytic Subunit, Chain A, domain 1"/>
    <property type="match status" value="1"/>
</dbReference>
<dbReference type="InterPro" id="IPR009060">
    <property type="entry name" value="UBA-like_sf"/>
</dbReference>
<dbReference type="InterPro" id="IPR015496">
    <property type="entry name" value="Ubiquilin"/>
</dbReference>
<dbReference type="GO" id="GO:0006511">
    <property type="term" value="P:ubiquitin-dependent protein catabolic process"/>
    <property type="evidence" value="ECO:0007669"/>
    <property type="project" value="TreeGrafter"/>
</dbReference>
<evidence type="ECO:0000256" key="1">
    <source>
        <dbReference type="SAM" id="MobiDB-lite"/>
    </source>
</evidence>
<dbReference type="InterPro" id="IPR000626">
    <property type="entry name" value="Ubiquitin-like_dom"/>
</dbReference>
<dbReference type="Gene3D" id="1.10.260.100">
    <property type="match status" value="1"/>
</dbReference>
<keyword evidence="6" id="KW-1185">Reference proteome</keyword>
<gene>
    <name evidence="4" type="ORF">AYI69_g10358</name>
    <name evidence="5" type="ORF">AYI69_g8471</name>
</gene>
<evidence type="ECO:0000313" key="4">
    <source>
        <dbReference type="EMBL" id="OMJ10157.1"/>
    </source>
</evidence>
<dbReference type="CDD" id="cd17039">
    <property type="entry name" value="Ubl_ubiquitin_like"/>
    <property type="match status" value="1"/>
</dbReference>
<dbReference type="Pfam" id="PF00240">
    <property type="entry name" value="ubiquitin"/>
    <property type="match status" value="1"/>
</dbReference>
<dbReference type="InterPro" id="IPR029071">
    <property type="entry name" value="Ubiquitin-like_domsf"/>
</dbReference>
<dbReference type="SMART" id="SM00727">
    <property type="entry name" value="STI1"/>
    <property type="match status" value="1"/>
</dbReference>
<feature type="domain" description="Ubiquitin-like" evidence="3">
    <location>
        <begin position="74"/>
        <end position="144"/>
    </location>
</feature>
<evidence type="ECO:0000313" key="5">
    <source>
        <dbReference type="EMBL" id="OMJ14728.1"/>
    </source>
</evidence>
<dbReference type="EMBL" id="LSSM01004522">
    <property type="protein sequence ID" value="OMJ14728.1"/>
    <property type="molecule type" value="Genomic_DNA"/>
</dbReference>
<protein>
    <submittedName>
        <fullName evidence="5">Ubiquilin-1</fullName>
    </submittedName>
</protein>
<dbReference type="Gene3D" id="1.10.8.10">
    <property type="entry name" value="DNA helicase RuvA subunit, C-terminal domain"/>
    <property type="match status" value="1"/>
</dbReference>
<accession>A0A1R1XJF4</accession>
<dbReference type="PROSITE" id="PS50030">
    <property type="entry name" value="UBA"/>
    <property type="match status" value="1"/>
</dbReference>
<reference evidence="5" key="1">
    <citation type="submission" date="2017-01" db="EMBL/GenBank/DDBJ databases">
        <authorList>
            <person name="Mah S.A."/>
            <person name="Swanson W.J."/>
            <person name="Moy G.W."/>
            <person name="Vacquier V.D."/>
        </authorList>
    </citation>
    <scope>NUCLEOTIDE SEQUENCE [LARGE SCALE GENOMIC DNA]</scope>
    <source>
        <strain evidence="5">ID-206-W2</strain>
    </source>
</reference>
<dbReference type="SUPFAM" id="SSF54236">
    <property type="entry name" value="Ubiquitin-like"/>
    <property type="match status" value="1"/>
</dbReference>
<proteinExistence type="predicted"/>
<evidence type="ECO:0000259" key="3">
    <source>
        <dbReference type="PROSITE" id="PS50053"/>
    </source>
</evidence>
<dbReference type="GO" id="GO:0031593">
    <property type="term" value="F:polyubiquitin modification-dependent protein binding"/>
    <property type="evidence" value="ECO:0007669"/>
    <property type="project" value="TreeGrafter"/>
</dbReference>
<dbReference type="InterPro" id="IPR006636">
    <property type="entry name" value="STI1_HS-bd"/>
</dbReference>
<dbReference type="Pfam" id="PF23195">
    <property type="entry name" value="UBQLN1"/>
    <property type="match status" value="1"/>
</dbReference>
<comment type="caution">
    <text evidence="5">The sequence shown here is derived from an EMBL/GenBank/DDBJ whole genome shotgun (WGS) entry which is preliminary data.</text>
</comment>
<dbReference type="PANTHER" id="PTHR10677:SF3">
    <property type="entry name" value="FI07626P-RELATED"/>
    <property type="match status" value="1"/>
</dbReference>
<dbReference type="OrthoDB" id="267397at2759"/>
<organism evidence="5 6">
    <name type="scientific">Smittium culicis</name>
    <dbReference type="NCBI Taxonomy" id="133412"/>
    <lineage>
        <taxon>Eukaryota</taxon>
        <taxon>Fungi</taxon>
        <taxon>Fungi incertae sedis</taxon>
        <taxon>Zoopagomycota</taxon>
        <taxon>Kickxellomycotina</taxon>
        <taxon>Harpellomycetes</taxon>
        <taxon>Harpellales</taxon>
        <taxon>Legeriomycetaceae</taxon>
        <taxon>Smittium</taxon>
    </lineage>
</organism>
<dbReference type="SMART" id="SM00165">
    <property type="entry name" value="UBA"/>
    <property type="match status" value="1"/>
</dbReference>
<sequence length="468" mass="52725">MLLFSDFRDFSNSSANIKTQPFEIIILQSTLPISQSLPHSTDNYYHPPPSFSRDKMDNSATDTPVSISASNSLITLTISGSNFPPQEFSIDSNSFVRDLKLLISPKLPIQINRIRLLHGRTILKDDKLISDYGIQNGDKIMLAILANNETSIPATSLKAPPPEQPEMALFNQISKNPFLKKIMNDPDTIQNILGSNPQFKELMKKNPEYKSVFHDSNFMDQFFNAAQNPELMKEMLRNNDRAMSNLEMQPGGFNYLTQMYNNIQKPMENNDISPNSTLAKLRNQNLARLLNITEPNKNEINTTPLPNPWSIKPSAPPSLSSFKSPLQMTPNINNNLLQQNPLFGDFSSNKNIHEIFNQSHQSPIIFANPQSKDKIGTQLSKMKISNSENTNNTLSSHSTNSPSSSNTNSSNNSFSQHQIINQQTELKYESEATLLVEMGFDNIDMNRRALEIHDGDLSLAIEWLARHT</sequence>
<dbReference type="Pfam" id="PF00627">
    <property type="entry name" value="UBA"/>
    <property type="match status" value="1"/>
</dbReference>
<name>A0A1R1XJF4_9FUNG</name>
<dbReference type="SUPFAM" id="SSF46934">
    <property type="entry name" value="UBA-like"/>
    <property type="match status" value="1"/>
</dbReference>
<evidence type="ECO:0000259" key="2">
    <source>
        <dbReference type="PROSITE" id="PS50030"/>
    </source>
</evidence>
<dbReference type="PANTHER" id="PTHR10677">
    <property type="entry name" value="UBIQUILIN"/>
    <property type="match status" value="1"/>
</dbReference>
<dbReference type="InterPro" id="IPR015940">
    <property type="entry name" value="UBA"/>
</dbReference>
<reference evidence="6" key="2">
    <citation type="submission" date="2017-01" db="EMBL/GenBank/DDBJ databases">
        <authorList>
            <person name="Wang Y."/>
            <person name="White M."/>
            <person name="Kvist S."/>
            <person name="Moncalvo J.-M."/>
        </authorList>
    </citation>
    <scope>NUCLEOTIDE SEQUENCE [LARGE SCALE GENOMIC DNA]</scope>
    <source>
        <strain evidence="6">ID-206-W2</strain>
    </source>
</reference>
<dbReference type="PROSITE" id="PS50053">
    <property type="entry name" value="UBIQUITIN_2"/>
    <property type="match status" value="1"/>
</dbReference>
<evidence type="ECO:0000313" key="6">
    <source>
        <dbReference type="Proteomes" id="UP000187429"/>
    </source>
</evidence>
<dbReference type="SMART" id="SM00213">
    <property type="entry name" value="UBQ"/>
    <property type="match status" value="1"/>
</dbReference>
<feature type="region of interest" description="Disordered" evidence="1">
    <location>
        <begin position="387"/>
        <end position="414"/>
    </location>
</feature>